<evidence type="ECO:0000256" key="1">
    <source>
        <dbReference type="ARBA" id="ARBA00000707"/>
    </source>
</evidence>
<evidence type="ECO:0000259" key="10">
    <source>
        <dbReference type="PROSITE" id="PS50235"/>
    </source>
</evidence>
<evidence type="ECO:0000256" key="5">
    <source>
        <dbReference type="ARBA" id="ARBA00022670"/>
    </source>
</evidence>
<dbReference type="PROSITE" id="PS00973">
    <property type="entry name" value="USP_2"/>
    <property type="match status" value="1"/>
</dbReference>
<name>A0AA38CPE3_TAXCH</name>
<dbReference type="GO" id="GO:0006508">
    <property type="term" value="P:proteolysis"/>
    <property type="evidence" value="ECO:0007669"/>
    <property type="project" value="UniProtKB-KW"/>
</dbReference>
<dbReference type="CDD" id="cd02659">
    <property type="entry name" value="peptidase_C19C"/>
    <property type="match status" value="1"/>
</dbReference>
<keyword evidence="12" id="KW-1185">Reference proteome</keyword>
<evidence type="ECO:0000313" key="11">
    <source>
        <dbReference type="EMBL" id="KAH9300739.1"/>
    </source>
</evidence>
<dbReference type="Gene3D" id="3.90.70.10">
    <property type="entry name" value="Cysteine proteinases"/>
    <property type="match status" value="1"/>
</dbReference>
<dbReference type="GO" id="GO:0004843">
    <property type="term" value="F:cysteine-type deubiquitinase activity"/>
    <property type="evidence" value="ECO:0007669"/>
    <property type="project" value="UniProtKB-EC"/>
</dbReference>
<dbReference type="PANTHER" id="PTHR24006:SF827">
    <property type="entry name" value="UBIQUITIN CARBOXYL-TERMINAL HYDROLASE 34"/>
    <property type="match status" value="1"/>
</dbReference>
<dbReference type="InterPro" id="IPR056850">
    <property type="entry name" value="ARM_UBP34_24_USP9X_Y"/>
</dbReference>
<dbReference type="GO" id="GO:0005829">
    <property type="term" value="C:cytosol"/>
    <property type="evidence" value="ECO:0007669"/>
    <property type="project" value="TreeGrafter"/>
</dbReference>
<evidence type="ECO:0000256" key="9">
    <source>
        <dbReference type="SAM" id="MobiDB-lite"/>
    </source>
</evidence>
<dbReference type="GO" id="GO:0005634">
    <property type="term" value="C:nucleus"/>
    <property type="evidence" value="ECO:0007669"/>
    <property type="project" value="TreeGrafter"/>
</dbReference>
<evidence type="ECO:0000256" key="7">
    <source>
        <dbReference type="ARBA" id="ARBA00022801"/>
    </source>
</evidence>
<dbReference type="SUPFAM" id="SSF54236">
    <property type="entry name" value="Ubiquitin-like"/>
    <property type="match status" value="1"/>
</dbReference>
<comment type="catalytic activity">
    <reaction evidence="1">
        <text>Thiol-dependent hydrolysis of ester, thioester, amide, peptide and isopeptide bonds formed by the C-terminal Gly of ubiquitin (a 76-residue protein attached to proteins as an intracellular targeting signal).</text>
        <dbReference type="EC" id="3.4.19.12"/>
    </reaction>
</comment>
<evidence type="ECO:0000256" key="4">
    <source>
        <dbReference type="ARBA" id="ARBA00022553"/>
    </source>
</evidence>
<evidence type="ECO:0000256" key="2">
    <source>
        <dbReference type="ARBA" id="ARBA00009085"/>
    </source>
</evidence>
<protein>
    <recommendedName>
        <fullName evidence="3">ubiquitinyl hydrolase 1</fullName>
        <ecNumber evidence="3">3.4.19.12</ecNumber>
    </recommendedName>
</protein>
<sequence>MDKGRDGQSDSDKGQEKHNLNNRLNEDDKDPQNDRRNENVNDKGRDRQNGKENDEGRGRHSEKEDVEPWESVSASEDEEEESSAGEFDGQDMVMMPQTEVEADDGFFVLEFPRREFNSVLEGIQRIPWTVFPRHLIELINYACKVLSMGVEVHSDMHKLQILYRELIPASFERCLDDKALWRWNNELQLQIFQAAECLVELVVAKLGQLQLTRSSDAYVMEDLLPLLQTLSLAFDKHCQFHIKHKESSTPGMAVERWKFAKPLTGALVKQKNGEWFCTRRKCQVTEAEDCDCDRCKPANVYCVIAHLMNHFGQSTYGNGYKLVAAVLSASHKLFPAIIEALLLSLARAVEFMSDEVAEILVEPCNVVLKHVTNCLERDVDLLSDKTRSDAFGTLSMILKHLQVIISRSCSGEKAESMVSMVQRRMVERMLAFQSFNKQLCAVREINKLLENARAIASRDNGKSISTAIEWLERKNILRHILRSNLHHKQYVDQIQNIMRLLLLEHRLSEEHLDAVWAATEKPDQIEAVKTNVFDLIADLAWSFSDEQLDSLFRRLKNVQGRSVGDVVKILGFLKKLARSDNRGIMTERLLELLWNMMYTEEALGEVLDSGAFIEILGHYISVDRASQDVYILQCLSKVKVGEFVIPSLRLLREIICLDNEKPFYRGQVSRQMRLQQLITDHNLIHLVVNSLVEYISVARGVCSTKTLDSEVTNNDFTHDEEIKERLNFLQFALQSGDALLPWESSEMLWNCLVETPACSADKESGLQWFSEVLEKHTLSVDSLENLLTKKIPKICPASMSQTAWRSFQLLFVQVNLSKKKLKQVRHEDVVISDLDLVGLPYLWQISLQSRNENIVEESINMLRDIHTSLAESLQQELIRIRQNFVNECMEHLMHALATGATWTHIEDVKDNCRVGGEKPASDVSPTLDMAKDYKGLEEYEDVKTSGSDVGRNTGEMSSTVLRAGSMKDAMKCTPKMDQVERCLRLLRIFIIKCEDSFARMVPAHGASFKGRPYVVVVSTASSKQSTRFEIMVHSNECLGSLRAKIAKLLECKPSRVRLIYHDRELTQDSLVLWQCEVTGENPLCASVNAMDRNVKVMDEQLLPGILISKNTQIYDILFKLAKNSDIGVREGANGLLALLPTHPVLLADFQGLHQKNKFEAQQLLQTQFAANSLLLYTLQILDGIVMPVGHSSNEHTLEFRKCFLKYGGLRYILTVFEPGKLPPGVDDYTRRGCYSSGLRILKILLLENKIETRASADGCLTGFVRADVNFDAEDKALDSHGEVMITENENINVCTDAEKSEVETIDMAQVVRVLKWLSWTSALGKFSEMEANPINNFHSKNIPQSANNKIVGMCKDELDLDNRYVAVEALELLVELLLRDENLRSSFFITPDTKTFIVGMLLYPSDEYLRYRAATLLLKLGTFQCLSGDKKRPLRRNILDALIEAKDEASNHKKSCLHFWELLGQLFYGIEDPEEHNLAHKQLKDELLWLETAPAAVDEEDKLMEGHLILSRVLVEILDCRLIGSSKGPYGRSLVHKLVSNFLFPESTFLWHDEATNGNNRPTGVHFGILGTSGDNDRVLQSKCGTRGSRDKAFELLICLATHCTETLKELVELLIKIHFTDELVDWEQPSSYGQKTVGGYVGLKNGGATCYMNSVFQQLFMQPEVRKTVLGCIECADAEKKSSVLFQIQAMFGALLGSSLDHYTPQGFWGAFRNPDGMPINIREHQDAFEFFSRLYDAIDETLKTYHPEATLAKIFGGIFAQQIICRGCPHKSEKEEAFAAISVDVKNKKNLLESLESFVQGDLLEGEDAYLCEKCNKKFDALKRTCVKSLPNTLVIHLKRFDFDYETMQQLKLKDRFEFPIHLDMKPFTVEGLALRESQHQEIGNSETVHESSQGDIGDLRPDSYYQYDLVGVIVHSGTAFAGHYYSYIKERPGDGLLNGRKAGTGGYVADAKWWMSFDDKQVQPYDLKNLERDCFGGKYTMDVYDNFLKTNAPQEYDKPNSAYMLLYERTRSEVTFNSPAGSITSDGDGDALMKEMQQMGPLEKSTYIEMPPSIHYCVWRENLKFVHEMHLLDKDYFQFLLKLVETNIDLIDKRNCMKQQVDGQHGTRTVLVADALRNEVAKLNTLLATNFLFSVYMHTHQNLRDDLNHWKALLFRMFECSPVASNSYIYTMVKQPNWLFEYLMKCPVEEIKQVFVALLVQALRCAVKFLHDPPYSDICASSVDRFHIEDLIDVLLAFLKDETMLECNLQKYFEVIMEYARLGPDQRKQLLQKMIFNRLTGFATKLNLQVAKPDISCLHSIVSLLLRSCDTSGLNNDAERRMVVPNPQQLPGQTFPLPKDAEEAIFKHRVYTNILIDTCPDQEEVIKLLKFCSWQNQAFSVCLLQDIMELVHRSINNEISDLLDLLMELLLLNDSLQLSRQEIALLGFENFPLGIIDLLTTMERMSSLKRYSLIKFVVKLVAHSPDTRLLLLGKQVEWMRVVEWLNEQINGSSLPISGSRVSSGDLSRNRLQRTNTADQTLLHARKLFNSSES</sequence>
<keyword evidence="5" id="KW-0645">Protease</keyword>
<dbReference type="EC" id="3.4.19.12" evidence="3"/>
<feature type="region of interest" description="Disordered" evidence="9">
    <location>
        <begin position="1"/>
        <end position="91"/>
    </location>
</feature>
<keyword evidence="8" id="KW-0788">Thiol protease</keyword>
<keyword evidence="4" id="KW-0597">Phosphoprotein</keyword>
<dbReference type="PANTHER" id="PTHR24006">
    <property type="entry name" value="UBIQUITIN CARBOXYL-TERMINAL HYDROLASE"/>
    <property type="match status" value="1"/>
</dbReference>
<dbReference type="InterPro" id="IPR016024">
    <property type="entry name" value="ARM-type_fold"/>
</dbReference>
<reference evidence="11 12" key="1">
    <citation type="journal article" date="2021" name="Nat. Plants">
        <title>The Taxus genome provides insights into paclitaxel biosynthesis.</title>
        <authorList>
            <person name="Xiong X."/>
            <person name="Gou J."/>
            <person name="Liao Q."/>
            <person name="Li Y."/>
            <person name="Zhou Q."/>
            <person name="Bi G."/>
            <person name="Li C."/>
            <person name="Du R."/>
            <person name="Wang X."/>
            <person name="Sun T."/>
            <person name="Guo L."/>
            <person name="Liang H."/>
            <person name="Lu P."/>
            <person name="Wu Y."/>
            <person name="Zhang Z."/>
            <person name="Ro D.K."/>
            <person name="Shang Y."/>
            <person name="Huang S."/>
            <person name="Yan J."/>
        </authorList>
    </citation>
    <scope>NUCLEOTIDE SEQUENCE [LARGE SCALE GENOMIC DNA]</scope>
    <source>
        <strain evidence="11">Ta-2019</strain>
    </source>
</reference>
<organism evidence="11 12">
    <name type="scientific">Taxus chinensis</name>
    <name type="common">Chinese yew</name>
    <name type="synonym">Taxus wallichiana var. chinensis</name>
    <dbReference type="NCBI Taxonomy" id="29808"/>
    <lineage>
        <taxon>Eukaryota</taxon>
        <taxon>Viridiplantae</taxon>
        <taxon>Streptophyta</taxon>
        <taxon>Embryophyta</taxon>
        <taxon>Tracheophyta</taxon>
        <taxon>Spermatophyta</taxon>
        <taxon>Pinopsida</taxon>
        <taxon>Pinidae</taxon>
        <taxon>Conifers II</taxon>
        <taxon>Cupressales</taxon>
        <taxon>Taxaceae</taxon>
        <taxon>Taxus</taxon>
    </lineage>
</organism>
<dbReference type="InterPro" id="IPR029071">
    <property type="entry name" value="Ubiquitin-like_domsf"/>
</dbReference>
<dbReference type="SUPFAM" id="SSF54001">
    <property type="entry name" value="Cysteine proteinases"/>
    <property type="match status" value="1"/>
</dbReference>
<dbReference type="InterPro" id="IPR021905">
    <property type="entry name" value="DUF3517"/>
</dbReference>
<feature type="domain" description="USP" evidence="10">
    <location>
        <begin position="1642"/>
        <end position="2013"/>
    </location>
</feature>
<dbReference type="EMBL" id="JAHRHJ020000009">
    <property type="protein sequence ID" value="KAH9300739.1"/>
    <property type="molecule type" value="Genomic_DNA"/>
</dbReference>
<evidence type="ECO:0000256" key="6">
    <source>
        <dbReference type="ARBA" id="ARBA00022786"/>
    </source>
</evidence>
<dbReference type="Pfam" id="PF00443">
    <property type="entry name" value="UCH"/>
    <property type="match status" value="1"/>
</dbReference>
<dbReference type="Pfam" id="PF12030">
    <property type="entry name" value="DUF3517"/>
    <property type="match status" value="1"/>
</dbReference>
<dbReference type="InterPro" id="IPR018200">
    <property type="entry name" value="USP_CS"/>
</dbReference>
<comment type="caution">
    <text evidence="11">The sequence shown here is derived from an EMBL/GenBank/DDBJ whole genome shotgun (WGS) entry which is preliminary data.</text>
</comment>
<dbReference type="OMA" id="YDYEREC"/>
<dbReference type="InterPro" id="IPR028889">
    <property type="entry name" value="USP"/>
</dbReference>
<comment type="similarity">
    <text evidence="2">Belongs to the peptidase C19 family.</text>
</comment>
<keyword evidence="7" id="KW-0378">Hydrolase</keyword>
<dbReference type="InterPro" id="IPR055176">
    <property type="entry name" value="UBP24/USP9X/USP9Y_UBL"/>
</dbReference>
<keyword evidence="6" id="KW-0833">Ubl conjugation pathway</keyword>
<evidence type="ECO:0000256" key="3">
    <source>
        <dbReference type="ARBA" id="ARBA00012759"/>
    </source>
</evidence>
<dbReference type="InterPro" id="IPR038765">
    <property type="entry name" value="Papain-like_cys_pep_sf"/>
</dbReference>
<dbReference type="PROSITE" id="PS00972">
    <property type="entry name" value="USP_1"/>
    <property type="match status" value="1"/>
</dbReference>
<dbReference type="SUPFAM" id="SSF48371">
    <property type="entry name" value="ARM repeat"/>
    <property type="match status" value="1"/>
</dbReference>
<gene>
    <name evidence="11" type="ORF">KI387_012322</name>
</gene>
<dbReference type="Pfam" id="PF25010">
    <property type="entry name" value="ARM_UBP24_USP9X-Y"/>
    <property type="match status" value="1"/>
</dbReference>
<dbReference type="FunFam" id="3.90.70.10:FF:000022">
    <property type="entry name" value="Ubiquitin carboxyl-terminal hydrolase 24"/>
    <property type="match status" value="1"/>
</dbReference>
<feature type="compositionally biased region" description="Basic and acidic residues" evidence="9">
    <location>
        <begin position="1"/>
        <end position="63"/>
    </location>
</feature>
<dbReference type="Proteomes" id="UP000824469">
    <property type="component" value="Unassembled WGS sequence"/>
</dbReference>
<dbReference type="GO" id="GO:0016579">
    <property type="term" value="P:protein deubiquitination"/>
    <property type="evidence" value="ECO:0007669"/>
    <property type="project" value="InterPro"/>
</dbReference>
<dbReference type="InterPro" id="IPR001394">
    <property type="entry name" value="Peptidase_C19_UCH"/>
</dbReference>
<evidence type="ECO:0000256" key="8">
    <source>
        <dbReference type="ARBA" id="ARBA00022807"/>
    </source>
</evidence>
<dbReference type="Pfam" id="PF22900">
    <property type="entry name" value="UCH_UBL1"/>
    <property type="match status" value="1"/>
</dbReference>
<accession>A0AA38CPE3</accession>
<dbReference type="PROSITE" id="PS50235">
    <property type="entry name" value="USP_3"/>
    <property type="match status" value="1"/>
</dbReference>
<evidence type="ECO:0000313" key="12">
    <source>
        <dbReference type="Proteomes" id="UP000824469"/>
    </source>
</evidence>
<dbReference type="InterPro" id="IPR050164">
    <property type="entry name" value="Peptidase_C19"/>
</dbReference>
<proteinExistence type="inferred from homology"/>